<dbReference type="Proteomes" id="UP000824205">
    <property type="component" value="Unassembled WGS sequence"/>
</dbReference>
<keyword evidence="2 6" id="KW-0698">rRNA processing</keyword>
<dbReference type="GO" id="GO:0005829">
    <property type="term" value="C:cytosol"/>
    <property type="evidence" value="ECO:0007669"/>
    <property type="project" value="TreeGrafter"/>
</dbReference>
<dbReference type="InterPro" id="IPR029063">
    <property type="entry name" value="SAM-dependent_MTases_sf"/>
</dbReference>
<accession>A0A9D1UF62</accession>
<organism evidence="7 8">
    <name type="scientific">Candidatus Eubacterium faecipullorum</name>
    <dbReference type="NCBI Taxonomy" id="2838571"/>
    <lineage>
        <taxon>Bacteria</taxon>
        <taxon>Bacillati</taxon>
        <taxon>Bacillota</taxon>
        <taxon>Clostridia</taxon>
        <taxon>Eubacteriales</taxon>
        <taxon>Eubacteriaceae</taxon>
        <taxon>Eubacterium</taxon>
    </lineage>
</organism>
<evidence type="ECO:0000256" key="1">
    <source>
        <dbReference type="ARBA" id="ARBA00022490"/>
    </source>
</evidence>
<dbReference type="InterPro" id="IPR003682">
    <property type="entry name" value="rRNA_ssu_MeTfrase_G"/>
</dbReference>
<dbReference type="Pfam" id="PF02527">
    <property type="entry name" value="GidB"/>
    <property type="match status" value="1"/>
</dbReference>
<evidence type="ECO:0000256" key="2">
    <source>
        <dbReference type="ARBA" id="ARBA00022552"/>
    </source>
</evidence>
<protein>
    <recommendedName>
        <fullName evidence="6">Ribosomal RNA small subunit methyltransferase G</fullName>
        <ecNumber evidence="6">2.1.1.-</ecNumber>
    </recommendedName>
    <alternativeName>
        <fullName evidence="6">16S rRNA 7-methylguanosine methyltransferase</fullName>
        <shortName evidence="6">16S rRNA m7G methyltransferase</shortName>
    </alternativeName>
</protein>
<reference evidence="7" key="2">
    <citation type="submission" date="2021-04" db="EMBL/GenBank/DDBJ databases">
        <authorList>
            <person name="Gilroy R."/>
        </authorList>
    </citation>
    <scope>NUCLEOTIDE SEQUENCE</scope>
    <source>
        <strain evidence="7">421</strain>
    </source>
</reference>
<dbReference type="AlphaFoldDB" id="A0A9D1UF62"/>
<keyword evidence="1 6" id="KW-0963">Cytoplasm</keyword>
<dbReference type="PANTHER" id="PTHR31760:SF0">
    <property type="entry name" value="S-ADENOSYL-L-METHIONINE-DEPENDENT METHYLTRANSFERASES SUPERFAMILY PROTEIN"/>
    <property type="match status" value="1"/>
</dbReference>
<comment type="subcellular location">
    <subcellularLocation>
        <location evidence="6">Cytoplasm</location>
    </subcellularLocation>
</comment>
<feature type="binding site" evidence="6">
    <location>
        <position position="82"/>
    </location>
    <ligand>
        <name>S-adenosyl-L-methionine</name>
        <dbReference type="ChEBI" id="CHEBI:59789"/>
    </ligand>
</feature>
<dbReference type="GO" id="GO:0070043">
    <property type="term" value="F:rRNA (guanine-N7-)-methyltransferase activity"/>
    <property type="evidence" value="ECO:0007669"/>
    <property type="project" value="UniProtKB-UniRule"/>
</dbReference>
<keyword evidence="3 6" id="KW-0489">Methyltransferase</keyword>
<comment type="caution">
    <text evidence="6">Lacks conserved residue(s) required for the propagation of feature annotation.</text>
</comment>
<evidence type="ECO:0000256" key="3">
    <source>
        <dbReference type="ARBA" id="ARBA00022603"/>
    </source>
</evidence>
<feature type="binding site" evidence="6">
    <location>
        <position position="146"/>
    </location>
    <ligand>
        <name>S-adenosyl-L-methionine</name>
        <dbReference type="ChEBI" id="CHEBI:59789"/>
    </ligand>
</feature>
<keyword evidence="5 6" id="KW-0949">S-adenosyl-L-methionine</keyword>
<name>A0A9D1UF62_9FIRM</name>
<dbReference type="PIRSF" id="PIRSF003078">
    <property type="entry name" value="GidB"/>
    <property type="match status" value="1"/>
</dbReference>
<dbReference type="NCBIfam" id="TIGR00138">
    <property type="entry name" value="rsmG_gidB"/>
    <property type="match status" value="1"/>
</dbReference>
<sequence length="233" mass="25392">MNGERVIGYAKEIGITLDPIALDRFELLEQRLLRWNEHINLTAITEEDEIAVKHFADSLSVFAAVNIPDGAKVIDVGSGAGFPGLPMLIANPQLDMTFLDSVGKKLGFIKDVLRLCGLLGETVHARAEDIAHDGNYREQFDFAVSRAVAPLNILAEYCLPLVKVGGTLIAMKGAEDEAELGANAVRTLGGRIEQVVYHKLPNGDARNLVLIKKLSQTPAKFPRKAKKITTKPL</sequence>
<dbReference type="FunFam" id="3.40.50.150:FF:000041">
    <property type="entry name" value="Ribosomal RNA small subunit methyltransferase G"/>
    <property type="match status" value="1"/>
</dbReference>
<dbReference type="SUPFAM" id="SSF53335">
    <property type="entry name" value="S-adenosyl-L-methionine-dependent methyltransferases"/>
    <property type="match status" value="1"/>
</dbReference>
<evidence type="ECO:0000313" key="8">
    <source>
        <dbReference type="Proteomes" id="UP000824205"/>
    </source>
</evidence>
<comment type="function">
    <text evidence="6">Specifically methylates the N7 position of a guanine in 16S rRNA.</text>
</comment>
<dbReference type="PANTHER" id="PTHR31760">
    <property type="entry name" value="S-ADENOSYL-L-METHIONINE-DEPENDENT METHYLTRANSFERASES SUPERFAMILY PROTEIN"/>
    <property type="match status" value="1"/>
</dbReference>
<comment type="caution">
    <text evidence="7">The sequence shown here is derived from an EMBL/GenBank/DDBJ whole genome shotgun (WGS) entry which is preliminary data.</text>
</comment>
<comment type="similarity">
    <text evidence="6">Belongs to the methyltransferase superfamily. RNA methyltransferase RsmG family.</text>
</comment>
<keyword evidence="4 6" id="KW-0808">Transferase</keyword>
<feature type="binding site" evidence="6">
    <location>
        <begin position="127"/>
        <end position="128"/>
    </location>
    <ligand>
        <name>S-adenosyl-L-methionine</name>
        <dbReference type="ChEBI" id="CHEBI:59789"/>
    </ligand>
</feature>
<reference evidence="7" key="1">
    <citation type="journal article" date="2021" name="PeerJ">
        <title>Extensive microbial diversity within the chicken gut microbiome revealed by metagenomics and culture.</title>
        <authorList>
            <person name="Gilroy R."/>
            <person name="Ravi A."/>
            <person name="Getino M."/>
            <person name="Pursley I."/>
            <person name="Horton D.L."/>
            <person name="Alikhan N.F."/>
            <person name="Baker D."/>
            <person name="Gharbi K."/>
            <person name="Hall N."/>
            <person name="Watson M."/>
            <person name="Adriaenssens E.M."/>
            <person name="Foster-Nyarko E."/>
            <person name="Jarju S."/>
            <person name="Secka A."/>
            <person name="Antonio M."/>
            <person name="Oren A."/>
            <person name="Chaudhuri R.R."/>
            <person name="La Ragione R."/>
            <person name="Hildebrand F."/>
            <person name="Pallen M.J."/>
        </authorList>
    </citation>
    <scope>NUCLEOTIDE SEQUENCE</scope>
    <source>
        <strain evidence="7">421</strain>
    </source>
</reference>
<feature type="binding site" evidence="6">
    <location>
        <position position="77"/>
    </location>
    <ligand>
        <name>S-adenosyl-L-methionine</name>
        <dbReference type="ChEBI" id="CHEBI:59789"/>
    </ligand>
</feature>
<dbReference type="Gene3D" id="3.40.50.150">
    <property type="entry name" value="Vaccinia Virus protein VP39"/>
    <property type="match status" value="1"/>
</dbReference>
<evidence type="ECO:0000256" key="6">
    <source>
        <dbReference type="HAMAP-Rule" id="MF_00074"/>
    </source>
</evidence>
<evidence type="ECO:0000256" key="4">
    <source>
        <dbReference type="ARBA" id="ARBA00022679"/>
    </source>
</evidence>
<dbReference type="EC" id="2.1.1.-" evidence="6"/>
<gene>
    <name evidence="6 7" type="primary">rsmG</name>
    <name evidence="7" type="ORF">IAA48_01135</name>
</gene>
<evidence type="ECO:0000313" key="7">
    <source>
        <dbReference type="EMBL" id="HIW85078.1"/>
    </source>
</evidence>
<evidence type="ECO:0000256" key="5">
    <source>
        <dbReference type="ARBA" id="ARBA00022691"/>
    </source>
</evidence>
<dbReference type="EMBL" id="DXGE01000006">
    <property type="protein sequence ID" value="HIW85078.1"/>
    <property type="molecule type" value="Genomic_DNA"/>
</dbReference>
<dbReference type="HAMAP" id="MF_00074">
    <property type="entry name" value="16SrRNA_methyltr_G"/>
    <property type="match status" value="1"/>
</dbReference>
<proteinExistence type="inferred from homology"/>